<protein>
    <recommendedName>
        <fullName evidence="2 6">Malonyl CoA-acyl carrier protein transacylase</fullName>
        <ecNumber evidence="1 6">2.3.1.39</ecNumber>
    </recommendedName>
</protein>
<evidence type="ECO:0000256" key="3">
    <source>
        <dbReference type="ARBA" id="ARBA00022679"/>
    </source>
</evidence>
<feature type="domain" description="Malonyl-CoA:ACP transacylase (MAT)" evidence="8">
    <location>
        <begin position="6"/>
        <end position="299"/>
    </location>
</feature>
<dbReference type="InterPro" id="IPR004410">
    <property type="entry name" value="Malonyl_CoA-ACP_transAc_FabD"/>
</dbReference>
<dbReference type="InterPro" id="IPR016035">
    <property type="entry name" value="Acyl_Trfase/lysoPLipase"/>
</dbReference>
<dbReference type="FunFam" id="3.30.70.250:FF:000001">
    <property type="entry name" value="Malonyl CoA-acyl carrier protein transacylase"/>
    <property type="match status" value="1"/>
</dbReference>
<dbReference type="PIRSF" id="PIRSF000446">
    <property type="entry name" value="Mct"/>
    <property type="match status" value="1"/>
</dbReference>
<sequence length="314" mass="33951">MVMVLTFPGQGSQILGMGYELYKAFPEARLVFEEVDHALDHKLSDIMWNGPQEDLTATHNAQPALTAVSMALIRIMEKGGLCIDKHIDYVAGHSLGEYTALCAARAFSLADTIRLVRERGKSMQESVPEGLGGMAAIIGLDVSVVENICDHASRIGACQIANDNGGNQLVISGLKDAVKWAADSCLEKGASRAVFLNVSAPFHSSLMSPAAEVMERMLSVINKSDPIVPILPNVCASPFSDIDKISKFLVRQVTGRVRWRETIQWLLDHGATSIYEVGSGKVLTGLAKRIDRSISAVSISSIEDIDKALRFIIG</sequence>
<dbReference type="EC" id="2.3.1.39" evidence="1 6"/>
<dbReference type="SUPFAM" id="SSF52151">
    <property type="entry name" value="FabD/lysophospholipase-like"/>
    <property type="match status" value="1"/>
</dbReference>
<gene>
    <name evidence="9" type="primary">fabD</name>
    <name evidence="9" type="ORF">lam_896</name>
</gene>
<dbReference type="Gene3D" id="3.40.366.10">
    <property type="entry name" value="Malonyl-Coenzyme A Acyl Carrier Protein, domain 2"/>
    <property type="match status" value="1"/>
</dbReference>
<evidence type="ECO:0000256" key="6">
    <source>
        <dbReference type="PIRNR" id="PIRNR000446"/>
    </source>
</evidence>
<dbReference type="PATRIC" id="fig|1261131.3.peg.858"/>
<proteinExistence type="inferred from homology"/>
<dbReference type="Gene3D" id="3.30.70.250">
    <property type="entry name" value="Malonyl-CoA ACP transacylase, ACP-binding"/>
    <property type="match status" value="1"/>
</dbReference>
<evidence type="ECO:0000256" key="2">
    <source>
        <dbReference type="ARBA" id="ARBA00018953"/>
    </source>
</evidence>
<dbReference type="KEGG" id="lar:lam_896"/>
<dbReference type="GO" id="GO:0006633">
    <property type="term" value="P:fatty acid biosynthetic process"/>
    <property type="evidence" value="ECO:0007669"/>
    <property type="project" value="TreeGrafter"/>
</dbReference>
<evidence type="ECO:0000259" key="8">
    <source>
        <dbReference type="SMART" id="SM00827"/>
    </source>
</evidence>
<comment type="catalytic activity">
    <reaction evidence="5 6">
        <text>holo-[ACP] + malonyl-CoA = malonyl-[ACP] + CoA</text>
        <dbReference type="Rhea" id="RHEA:41792"/>
        <dbReference type="Rhea" id="RHEA-COMP:9623"/>
        <dbReference type="Rhea" id="RHEA-COMP:9685"/>
        <dbReference type="ChEBI" id="CHEBI:57287"/>
        <dbReference type="ChEBI" id="CHEBI:57384"/>
        <dbReference type="ChEBI" id="CHEBI:64479"/>
        <dbReference type="ChEBI" id="CHEBI:78449"/>
        <dbReference type="EC" id="2.3.1.39"/>
    </reaction>
</comment>
<comment type="similarity">
    <text evidence="6">Belongs to the fabD family.</text>
</comment>
<reference evidence="9 10" key="1">
    <citation type="journal article" date="2014" name="Mol. Plant Microbe Interact.">
        <title>The complete genome sequence of Candidatus Liberibacter americanus, associated with citrus Huanglongbing.</title>
        <authorList>
            <person name="Wulff N.A."/>
            <person name="Zhang S."/>
            <person name="Setubal J.C."/>
            <person name="Almeida N.F."/>
            <person name="Martins E.C."/>
            <person name="Harakava R."/>
            <person name="Kumar D."/>
            <person name="Rangel L.T."/>
            <person name="Foissac X."/>
            <person name="Bove J."/>
            <person name="Gabriel D.W."/>
        </authorList>
    </citation>
    <scope>NUCLEOTIDE SEQUENCE [LARGE SCALE GENOMIC DNA]</scope>
    <source>
        <strain evidence="9 10">Sao Paulo</strain>
    </source>
</reference>
<dbReference type="InterPro" id="IPR001227">
    <property type="entry name" value="Ac_transferase_dom_sf"/>
</dbReference>
<evidence type="ECO:0000313" key="9">
    <source>
        <dbReference type="EMBL" id="AHA28228.1"/>
    </source>
</evidence>
<name>U6B5T4_9HYPH</name>
<dbReference type="STRING" id="1261131.lam_896"/>
<dbReference type="InterPro" id="IPR014043">
    <property type="entry name" value="Acyl_transferase_dom"/>
</dbReference>
<dbReference type="RefSeq" id="WP_007557078.1">
    <property type="nucleotide sequence ID" value="NC_022793.1"/>
</dbReference>
<dbReference type="NCBIfam" id="TIGR00128">
    <property type="entry name" value="fabD"/>
    <property type="match status" value="1"/>
</dbReference>
<keyword evidence="3 6" id="KW-0808">Transferase</keyword>
<dbReference type="PANTHER" id="PTHR42681:SF1">
    <property type="entry name" value="MALONYL-COA-ACYL CARRIER PROTEIN TRANSACYLASE, MITOCHONDRIAL"/>
    <property type="match status" value="1"/>
</dbReference>
<dbReference type="eggNOG" id="COG0331">
    <property type="taxonomic scope" value="Bacteria"/>
</dbReference>
<accession>U6B5T4</accession>
<feature type="active site" evidence="7">
    <location>
        <position position="94"/>
    </location>
</feature>
<dbReference type="GO" id="GO:0004314">
    <property type="term" value="F:[acyl-carrier-protein] S-malonyltransferase activity"/>
    <property type="evidence" value="ECO:0007669"/>
    <property type="project" value="UniProtKB-EC"/>
</dbReference>
<dbReference type="Proteomes" id="UP000017862">
    <property type="component" value="Chromosome"/>
</dbReference>
<keyword evidence="4 6" id="KW-0012">Acyltransferase</keyword>
<dbReference type="SMART" id="SM00827">
    <property type="entry name" value="PKS_AT"/>
    <property type="match status" value="1"/>
</dbReference>
<dbReference type="GO" id="GO:0005829">
    <property type="term" value="C:cytosol"/>
    <property type="evidence" value="ECO:0007669"/>
    <property type="project" value="TreeGrafter"/>
</dbReference>
<dbReference type="EMBL" id="CP006604">
    <property type="protein sequence ID" value="AHA28228.1"/>
    <property type="molecule type" value="Genomic_DNA"/>
</dbReference>
<dbReference type="InterPro" id="IPR016036">
    <property type="entry name" value="Malonyl_transacylase_ACP-bd"/>
</dbReference>
<dbReference type="Pfam" id="PF00698">
    <property type="entry name" value="Acyl_transf_1"/>
    <property type="match status" value="1"/>
</dbReference>
<dbReference type="InterPro" id="IPR024925">
    <property type="entry name" value="Malonyl_CoA-ACP_transAc"/>
</dbReference>
<evidence type="ECO:0000256" key="7">
    <source>
        <dbReference type="PIRSR" id="PIRSR000446-1"/>
    </source>
</evidence>
<evidence type="ECO:0000313" key="10">
    <source>
        <dbReference type="Proteomes" id="UP000017862"/>
    </source>
</evidence>
<dbReference type="SUPFAM" id="SSF55048">
    <property type="entry name" value="Probable ACP-binding domain of malonyl-CoA ACP transacylase"/>
    <property type="match status" value="1"/>
</dbReference>
<feature type="active site" evidence="7">
    <location>
        <position position="203"/>
    </location>
</feature>
<dbReference type="InterPro" id="IPR050858">
    <property type="entry name" value="Mal-CoA-ACP_Trans/PKS_FabD"/>
</dbReference>
<dbReference type="AlphaFoldDB" id="U6B5T4"/>
<dbReference type="PANTHER" id="PTHR42681">
    <property type="entry name" value="MALONYL-COA-ACYL CARRIER PROTEIN TRANSACYLASE, MITOCHONDRIAL"/>
    <property type="match status" value="1"/>
</dbReference>
<keyword evidence="10" id="KW-1185">Reference proteome</keyword>
<evidence type="ECO:0000256" key="4">
    <source>
        <dbReference type="ARBA" id="ARBA00023315"/>
    </source>
</evidence>
<evidence type="ECO:0000256" key="1">
    <source>
        <dbReference type="ARBA" id="ARBA00013258"/>
    </source>
</evidence>
<evidence type="ECO:0000256" key="5">
    <source>
        <dbReference type="ARBA" id="ARBA00048462"/>
    </source>
</evidence>
<organism evidence="9 10">
    <name type="scientific">Candidatus Liberibacter americanus str. Sao Paulo</name>
    <dbReference type="NCBI Taxonomy" id="1261131"/>
    <lineage>
        <taxon>Bacteria</taxon>
        <taxon>Pseudomonadati</taxon>
        <taxon>Pseudomonadota</taxon>
        <taxon>Alphaproteobacteria</taxon>
        <taxon>Hyphomicrobiales</taxon>
        <taxon>Rhizobiaceae</taxon>
        <taxon>Liberibacter</taxon>
    </lineage>
</organism>
<dbReference type="HOGENOM" id="CLU_030558_0_1_5"/>